<dbReference type="EMBL" id="JARKHS020029680">
    <property type="protein sequence ID" value="KAK8762930.1"/>
    <property type="molecule type" value="Genomic_DNA"/>
</dbReference>
<dbReference type="Proteomes" id="UP001321473">
    <property type="component" value="Unassembled WGS sequence"/>
</dbReference>
<gene>
    <name evidence="1" type="ORF">V5799_034461</name>
</gene>
<organism evidence="1 2">
    <name type="scientific">Amblyomma americanum</name>
    <name type="common">Lone star tick</name>
    <dbReference type="NCBI Taxonomy" id="6943"/>
    <lineage>
        <taxon>Eukaryota</taxon>
        <taxon>Metazoa</taxon>
        <taxon>Ecdysozoa</taxon>
        <taxon>Arthropoda</taxon>
        <taxon>Chelicerata</taxon>
        <taxon>Arachnida</taxon>
        <taxon>Acari</taxon>
        <taxon>Parasitiformes</taxon>
        <taxon>Ixodida</taxon>
        <taxon>Ixodoidea</taxon>
        <taxon>Ixodidae</taxon>
        <taxon>Amblyomminae</taxon>
        <taxon>Amblyomma</taxon>
    </lineage>
</organism>
<proteinExistence type="predicted"/>
<keyword evidence="2" id="KW-1185">Reference proteome</keyword>
<protein>
    <submittedName>
        <fullName evidence="1">Uncharacterized protein</fullName>
    </submittedName>
</protein>
<name>A0AAQ4DKE0_AMBAM</name>
<sequence length="81" mass="9072">MSVLRFTRLHLLTQAFLLTRHESGCLNASFPKKVIFITTAAQIARQTVLTDSTLFVINIVLPCRCQILEDSLSHPSSLKCI</sequence>
<accession>A0AAQ4DKE0</accession>
<evidence type="ECO:0000313" key="1">
    <source>
        <dbReference type="EMBL" id="KAK8762930.1"/>
    </source>
</evidence>
<reference evidence="1 2" key="1">
    <citation type="journal article" date="2023" name="Arcadia Sci">
        <title>De novo assembly of a long-read Amblyomma americanum tick genome.</title>
        <authorList>
            <person name="Chou S."/>
            <person name="Poskanzer K.E."/>
            <person name="Rollins M."/>
            <person name="Thuy-Boun P.S."/>
        </authorList>
    </citation>
    <scope>NUCLEOTIDE SEQUENCE [LARGE SCALE GENOMIC DNA]</scope>
    <source>
        <strain evidence="1">F_SG_1</strain>
        <tissue evidence="1">Salivary glands</tissue>
    </source>
</reference>
<evidence type="ECO:0000313" key="2">
    <source>
        <dbReference type="Proteomes" id="UP001321473"/>
    </source>
</evidence>
<comment type="caution">
    <text evidence="1">The sequence shown here is derived from an EMBL/GenBank/DDBJ whole genome shotgun (WGS) entry which is preliminary data.</text>
</comment>
<dbReference type="AlphaFoldDB" id="A0AAQ4DKE0"/>